<dbReference type="Pfam" id="PF00926">
    <property type="entry name" value="DHBP_synthase"/>
    <property type="match status" value="1"/>
</dbReference>
<evidence type="ECO:0000256" key="2">
    <source>
        <dbReference type="ARBA" id="ARBA00001936"/>
    </source>
</evidence>
<protein>
    <recommendedName>
        <fullName evidence="19">Riboflavin biosynthesis protein RibBA</fullName>
    </recommendedName>
    <domain>
        <recommendedName>
            <fullName evidence="19">3,4-dihydroxy-2-butanone 4-phosphate synthase</fullName>
            <shortName evidence="19">DHBP synthase</shortName>
            <ecNumber evidence="19">4.1.99.12</ecNumber>
        </recommendedName>
    </domain>
    <domain>
        <recommendedName>
            <fullName evidence="19">GTP cyclohydrolase-2</fullName>
            <ecNumber evidence="19">3.5.4.25</ecNumber>
        </recommendedName>
        <alternativeName>
            <fullName evidence="19">GTP cyclohydrolase II</fullName>
        </alternativeName>
    </domain>
</protein>
<feature type="binding site" evidence="19">
    <location>
        <begin position="293"/>
        <end position="295"/>
    </location>
    <ligand>
        <name>GTP</name>
        <dbReference type="ChEBI" id="CHEBI:37565"/>
    </ligand>
</feature>
<name>A0A1H9NP39_9BACI</name>
<dbReference type="NCBIfam" id="NF001591">
    <property type="entry name" value="PRK00393.1"/>
    <property type="match status" value="1"/>
</dbReference>
<dbReference type="HAMAP" id="MF_00180">
    <property type="entry name" value="RibB"/>
    <property type="match status" value="1"/>
</dbReference>
<evidence type="ECO:0000256" key="15">
    <source>
        <dbReference type="ARBA" id="ARBA00023239"/>
    </source>
</evidence>
<proteinExistence type="inferred from homology"/>
<feature type="active site" description="Nucleophile; for GTP cyclohydrolase activity" evidence="19">
    <location>
        <position position="329"/>
    </location>
</feature>
<keyword evidence="13 19" id="KW-0342">GTP-binding</keyword>
<feature type="binding site" evidence="19">
    <location>
        <position position="315"/>
    </location>
    <ligand>
        <name>GTP</name>
        <dbReference type="ChEBI" id="CHEBI:37565"/>
    </ligand>
</feature>
<keyword evidence="16 19" id="KW-0511">Multifunctional enzyme</keyword>
<feature type="binding site" evidence="19">
    <location>
        <position position="27"/>
    </location>
    <ligand>
        <name>Mg(2+)</name>
        <dbReference type="ChEBI" id="CHEBI:18420"/>
        <label>1</label>
    </ligand>
</feature>
<comment type="similarity">
    <text evidence="19">In the C-terminal section; belongs to the GTP cyclohydrolase II family.</text>
</comment>
<feature type="binding site" evidence="19">
    <location>
        <position position="355"/>
    </location>
    <ligand>
        <name>GTP</name>
        <dbReference type="ChEBI" id="CHEBI:37565"/>
    </ligand>
</feature>
<dbReference type="PIRSF" id="PIRSF001259">
    <property type="entry name" value="RibA"/>
    <property type="match status" value="1"/>
</dbReference>
<dbReference type="FunFam" id="3.90.870.10:FF:000001">
    <property type="entry name" value="Riboflavin biosynthesis protein RibBA"/>
    <property type="match status" value="1"/>
</dbReference>
<dbReference type="InterPro" id="IPR032677">
    <property type="entry name" value="GTP_cyclohydro_II"/>
</dbReference>
<comment type="cofactor">
    <cofactor evidence="19">
        <name>Mg(2+)</name>
        <dbReference type="ChEBI" id="CHEBI:18420"/>
    </cofactor>
    <cofactor evidence="19">
        <name>Mn(2+)</name>
        <dbReference type="ChEBI" id="CHEBI:29035"/>
    </cofactor>
    <text evidence="19">Binds 2 divalent metal cations per subunit. Magnesium or manganese.</text>
</comment>
<dbReference type="UniPathway" id="UPA00275">
    <property type="reaction ID" value="UER00399"/>
</dbReference>
<dbReference type="SUPFAM" id="SSF55821">
    <property type="entry name" value="YrdC/RibB"/>
    <property type="match status" value="1"/>
</dbReference>
<dbReference type="GO" id="GO:0008686">
    <property type="term" value="F:3,4-dihydroxy-2-butanone-4-phosphate synthase activity"/>
    <property type="evidence" value="ECO:0007669"/>
    <property type="project" value="UniProtKB-UniRule"/>
</dbReference>
<evidence type="ECO:0000256" key="16">
    <source>
        <dbReference type="ARBA" id="ARBA00023268"/>
    </source>
</evidence>
<dbReference type="NCBIfam" id="TIGR00505">
    <property type="entry name" value="ribA"/>
    <property type="match status" value="1"/>
</dbReference>
<keyword evidence="7 19" id="KW-0686">Riboflavin biosynthesis</keyword>
<dbReference type="Gene3D" id="3.40.50.10990">
    <property type="entry name" value="GTP cyclohydrolase II"/>
    <property type="match status" value="1"/>
</dbReference>
<feature type="binding site" evidence="19">
    <location>
        <begin position="250"/>
        <end position="254"/>
    </location>
    <ligand>
        <name>GTP</name>
        <dbReference type="ChEBI" id="CHEBI:37565"/>
    </ligand>
</feature>
<comment type="function">
    <text evidence="17 19">Catalyzes the conversion of GTP to 2,5-diamino-6-ribosylamino-4(3H)-pyrimidinone 5'-phosphate (DARP), formate and pyrophosphate.</text>
</comment>
<dbReference type="STRING" id="531814.SAMN04487944_103229"/>
<dbReference type="InterPro" id="IPR036144">
    <property type="entry name" value="RibA-like_sf"/>
</dbReference>
<dbReference type="HAMAP" id="MF_00179">
    <property type="entry name" value="RibA"/>
    <property type="match status" value="1"/>
</dbReference>
<comment type="cofactor">
    <cofactor evidence="2">
        <name>Mn(2+)</name>
        <dbReference type="ChEBI" id="CHEBI:29035"/>
    </cofactor>
</comment>
<dbReference type="Gene3D" id="3.90.870.10">
    <property type="entry name" value="DHBP synthase"/>
    <property type="match status" value="1"/>
</dbReference>
<dbReference type="GO" id="GO:0009231">
    <property type="term" value="P:riboflavin biosynthetic process"/>
    <property type="evidence" value="ECO:0007669"/>
    <property type="project" value="UniProtKB-UniRule"/>
</dbReference>
<dbReference type="Proteomes" id="UP000199687">
    <property type="component" value="Unassembled WGS sequence"/>
</dbReference>
<evidence type="ECO:0000256" key="3">
    <source>
        <dbReference type="ARBA" id="ARBA00002284"/>
    </source>
</evidence>
<comment type="catalytic activity">
    <reaction evidence="18 19">
        <text>GTP + 4 H2O = 2,5-diamino-6-hydroxy-4-(5-phosphoribosylamino)-pyrimidine + formate + 2 phosphate + 3 H(+)</text>
        <dbReference type="Rhea" id="RHEA:23704"/>
        <dbReference type="ChEBI" id="CHEBI:15377"/>
        <dbReference type="ChEBI" id="CHEBI:15378"/>
        <dbReference type="ChEBI" id="CHEBI:15740"/>
        <dbReference type="ChEBI" id="CHEBI:37565"/>
        <dbReference type="ChEBI" id="CHEBI:43474"/>
        <dbReference type="ChEBI" id="CHEBI:58614"/>
        <dbReference type="EC" id="3.5.4.25"/>
    </reaction>
</comment>
<dbReference type="GO" id="GO:0005525">
    <property type="term" value="F:GTP binding"/>
    <property type="evidence" value="ECO:0007669"/>
    <property type="project" value="UniProtKB-KW"/>
</dbReference>
<evidence type="ECO:0000256" key="5">
    <source>
        <dbReference type="ARBA" id="ARBA00004904"/>
    </source>
</evidence>
<feature type="binding site" evidence="19">
    <location>
        <begin position="26"/>
        <end position="27"/>
    </location>
    <ligand>
        <name>D-ribulose 5-phosphate</name>
        <dbReference type="ChEBI" id="CHEBI:58121"/>
    </ligand>
</feature>
<dbReference type="InterPro" id="IPR016299">
    <property type="entry name" value="Riboflavin_synth_RibBA"/>
</dbReference>
<gene>
    <name evidence="19" type="primary">ribBA</name>
    <name evidence="21" type="ORF">SAMN04487944_103229</name>
</gene>
<feature type="binding site" evidence="19">
    <location>
        <position position="162"/>
    </location>
    <ligand>
        <name>D-ribulose 5-phosphate</name>
        <dbReference type="ChEBI" id="CHEBI:58121"/>
    </ligand>
</feature>
<keyword evidence="8 19" id="KW-0479">Metal-binding</keyword>
<dbReference type="SUPFAM" id="SSF142695">
    <property type="entry name" value="RibA-like"/>
    <property type="match status" value="1"/>
</dbReference>
<dbReference type="Pfam" id="PF00925">
    <property type="entry name" value="GTP_cyclohydro2"/>
    <property type="match status" value="1"/>
</dbReference>
<organism evidence="21 22">
    <name type="scientific">Gracilibacillus ureilyticus</name>
    <dbReference type="NCBI Taxonomy" id="531814"/>
    <lineage>
        <taxon>Bacteria</taxon>
        <taxon>Bacillati</taxon>
        <taxon>Bacillota</taxon>
        <taxon>Bacilli</taxon>
        <taxon>Bacillales</taxon>
        <taxon>Bacillaceae</taxon>
        <taxon>Gracilibacillus</taxon>
    </lineage>
</organism>
<dbReference type="RefSeq" id="WP_089739828.1">
    <property type="nucleotide sequence ID" value="NZ_FOGL01000003.1"/>
</dbReference>
<keyword evidence="14 19" id="KW-0464">Manganese</keyword>
<evidence type="ECO:0000256" key="4">
    <source>
        <dbReference type="ARBA" id="ARBA00004853"/>
    </source>
</evidence>
<feature type="region of interest" description="GTP cyclohydrolase II" evidence="19">
    <location>
        <begin position="200"/>
        <end position="406"/>
    </location>
</feature>
<comment type="catalytic activity">
    <reaction evidence="1 19">
        <text>D-ribulose 5-phosphate = (2S)-2-hydroxy-3-oxobutyl phosphate + formate + H(+)</text>
        <dbReference type="Rhea" id="RHEA:18457"/>
        <dbReference type="ChEBI" id="CHEBI:15378"/>
        <dbReference type="ChEBI" id="CHEBI:15740"/>
        <dbReference type="ChEBI" id="CHEBI:58121"/>
        <dbReference type="ChEBI" id="CHEBI:58830"/>
        <dbReference type="EC" id="4.1.99.12"/>
    </reaction>
</comment>
<feature type="region of interest" description="DHBP synthase" evidence="19">
    <location>
        <begin position="1"/>
        <end position="199"/>
    </location>
</feature>
<feature type="binding site" evidence="19">
    <location>
        <position position="31"/>
    </location>
    <ligand>
        <name>D-ribulose 5-phosphate</name>
        <dbReference type="ChEBI" id="CHEBI:58121"/>
    </ligand>
</feature>
<dbReference type="AlphaFoldDB" id="A0A1H9NP39"/>
<comment type="pathway">
    <text evidence="5 19">Cofactor biosynthesis; riboflavin biosynthesis; 2-hydroxy-3-oxobutyl phosphate from D-ribulose 5-phosphate: step 1/1.</text>
</comment>
<feature type="binding site" evidence="19">
    <location>
        <position position="255"/>
    </location>
    <ligand>
        <name>Zn(2+)</name>
        <dbReference type="ChEBI" id="CHEBI:29105"/>
        <note>catalytic</note>
    </ligand>
</feature>
<comment type="cofactor">
    <cofactor evidence="19">
        <name>Zn(2+)</name>
        <dbReference type="ChEBI" id="CHEBI:29105"/>
    </cofactor>
    <text evidence="19">Binds 1 zinc ion per subunit.</text>
</comment>
<comment type="similarity">
    <text evidence="6 19">In the N-terminal section; belongs to the DHBP synthase family.</text>
</comment>
<evidence type="ECO:0000256" key="18">
    <source>
        <dbReference type="ARBA" id="ARBA00049295"/>
    </source>
</evidence>
<feature type="binding site" evidence="19">
    <location>
        <position position="350"/>
    </location>
    <ligand>
        <name>GTP</name>
        <dbReference type="ChEBI" id="CHEBI:37565"/>
    </ligand>
</feature>
<evidence type="ECO:0000256" key="8">
    <source>
        <dbReference type="ARBA" id="ARBA00022723"/>
    </source>
</evidence>
<feature type="binding site" evidence="19">
    <location>
        <position position="271"/>
    </location>
    <ligand>
        <name>GTP</name>
        <dbReference type="ChEBI" id="CHEBI:37565"/>
    </ligand>
</feature>
<evidence type="ECO:0000256" key="9">
    <source>
        <dbReference type="ARBA" id="ARBA00022741"/>
    </source>
</evidence>
<dbReference type="HAMAP" id="MF_01283">
    <property type="entry name" value="RibBA"/>
    <property type="match status" value="1"/>
</dbReference>
<dbReference type="PANTHER" id="PTHR21327">
    <property type="entry name" value="GTP CYCLOHYDROLASE II-RELATED"/>
    <property type="match status" value="1"/>
</dbReference>
<feature type="binding site" evidence="19">
    <location>
        <position position="266"/>
    </location>
    <ligand>
        <name>Zn(2+)</name>
        <dbReference type="ChEBI" id="CHEBI:29105"/>
        <note>catalytic</note>
    </ligand>
</feature>
<feature type="active site" description="Proton acceptor; for GTP cyclohydrolase activity" evidence="19">
    <location>
        <position position="327"/>
    </location>
</feature>
<dbReference type="GO" id="GO:0030145">
    <property type="term" value="F:manganese ion binding"/>
    <property type="evidence" value="ECO:0007669"/>
    <property type="project" value="UniProtKB-UniRule"/>
</dbReference>
<evidence type="ECO:0000256" key="10">
    <source>
        <dbReference type="ARBA" id="ARBA00022801"/>
    </source>
</evidence>
<dbReference type="FunFam" id="3.40.50.10990:FF:000001">
    <property type="entry name" value="Riboflavin biosynthesis protein RibBA"/>
    <property type="match status" value="1"/>
</dbReference>
<feature type="binding site" evidence="19">
    <location>
        <position position="268"/>
    </location>
    <ligand>
        <name>Zn(2+)</name>
        <dbReference type="ChEBI" id="CHEBI:29105"/>
        <note>catalytic</note>
    </ligand>
</feature>
<dbReference type="PANTHER" id="PTHR21327:SF18">
    <property type="entry name" value="3,4-DIHYDROXY-2-BUTANONE 4-PHOSPHATE SYNTHASE"/>
    <property type="match status" value="1"/>
</dbReference>
<evidence type="ECO:0000256" key="12">
    <source>
        <dbReference type="ARBA" id="ARBA00022842"/>
    </source>
</evidence>
<feature type="domain" description="GTP cyclohydrolase II" evidence="20">
    <location>
        <begin position="208"/>
        <end position="369"/>
    </location>
</feature>
<dbReference type="GO" id="GO:0008270">
    <property type="term" value="F:zinc ion binding"/>
    <property type="evidence" value="ECO:0007669"/>
    <property type="project" value="UniProtKB-UniRule"/>
</dbReference>
<accession>A0A1H9NP39</accession>
<sequence>MKHTVEEAITALKNGEIIIVVDDEDRENEGDFVALADKVTPEVINFMAKEGRGLICVPMSRNYAERFQLGAMVAQNTDDHGTNFTVSIDYHTTHTGISAQERALTIEKLVDDETTAFEFKRPGHVFPLVAKNAGVLERTGHTEAAIDLARLAGAKPVSVICEIMNEDGTMARRPDLEKIAETHDMPMITIGELVQYRKRYDQLIVKETEINMPTAYGDFKLVAYTEKYTGKEHVALYKGDLKPEEPTLVRVHSECLTGDVFGSQRCDCGPQLEKALQEIEKAGKGVLVYMRQEGRGIGLINKMKAYKLQEEGYDTVEANHQLGFPDDLRDYAVSVQILRDLGVGKIDLLTNNPRKLSSMEEYGLELVGRKEIEIPANRNNEKYLQTKVEKLDHLLQLKHNRDGGGI</sequence>
<evidence type="ECO:0000256" key="11">
    <source>
        <dbReference type="ARBA" id="ARBA00022833"/>
    </source>
</evidence>
<evidence type="ECO:0000256" key="7">
    <source>
        <dbReference type="ARBA" id="ARBA00022619"/>
    </source>
</evidence>
<keyword evidence="22" id="KW-1185">Reference proteome</keyword>
<dbReference type="InterPro" id="IPR000926">
    <property type="entry name" value="RibA"/>
</dbReference>
<evidence type="ECO:0000256" key="13">
    <source>
        <dbReference type="ARBA" id="ARBA00023134"/>
    </source>
</evidence>
<dbReference type="CDD" id="cd00641">
    <property type="entry name" value="GTP_cyclohydro2"/>
    <property type="match status" value="1"/>
</dbReference>
<evidence type="ECO:0000256" key="6">
    <source>
        <dbReference type="ARBA" id="ARBA00005520"/>
    </source>
</evidence>
<dbReference type="InterPro" id="IPR017945">
    <property type="entry name" value="DHBP_synth_RibB-like_a/b_dom"/>
</dbReference>
<evidence type="ECO:0000259" key="20">
    <source>
        <dbReference type="Pfam" id="PF00925"/>
    </source>
</evidence>
<dbReference type="EC" id="3.5.4.25" evidence="19"/>
<keyword evidence="15 19" id="KW-0456">Lyase</keyword>
<dbReference type="OrthoDB" id="9793111at2"/>
<evidence type="ECO:0000313" key="22">
    <source>
        <dbReference type="Proteomes" id="UP000199687"/>
    </source>
</evidence>
<evidence type="ECO:0000256" key="1">
    <source>
        <dbReference type="ARBA" id="ARBA00000141"/>
    </source>
</evidence>
<dbReference type="GO" id="GO:0000287">
    <property type="term" value="F:magnesium ion binding"/>
    <property type="evidence" value="ECO:0007669"/>
    <property type="project" value="UniProtKB-UniRule"/>
</dbReference>
<keyword evidence="11 19" id="KW-0862">Zinc</keyword>
<dbReference type="GO" id="GO:0003935">
    <property type="term" value="F:GTP cyclohydrolase II activity"/>
    <property type="evidence" value="ECO:0007669"/>
    <property type="project" value="UniProtKB-UniRule"/>
</dbReference>
<comment type="pathway">
    <text evidence="4 19">Cofactor biosynthesis; riboflavin biosynthesis; 5-amino-6-(D-ribitylamino)uracil from GTP: step 1/4.</text>
</comment>
<dbReference type="EC" id="4.1.99.12" evidence="19"/>
<dbReference type="GO" id="GO:0005829">
    <property type="term" value="C:cytosol"/>
    <property type="evidence" value="ECO:0007669"/>
    <property type="project" value="TreeGrafter"/>
</dbReference>
<keyword evidence="9 19" id="KW-0547">Nucleotide-binding</keyword>
<dbReference type="EMBL" id="FOGL01000003">
    <property type="protein sequence ID" value="SER37415.1"/>
    <property type="molecule type" value="Genomic_DNA"/>
</dbReference>
<evidence type="ECO:0000256" key="14">
    <source>
        <dbReference type="ARBA" id="ARBA00023211"/>
    </source>
</evidence>
<comment type="function">
    <text evidence="3 19">Catalyzes the conversion of D-ribulose 5-phosphate to formate and 3,4-dihydroxy-2-butanone 4-phosphate.</text>
</comment>
<evidence type="ECO:0000256" key="17">
    <source>
        <dbReference type="ARBA" id="ARBA00043932"/>
    </source>
</evidence>
<dbReference type="NCBIfam" id="TIGR00506">
    <property type="entry name" value="ribB"/>
    <property type="match status" value="1"/>
</dbReference>
<dbReference type="InterPro" id="IPR000422">
    <property type="entry name" value="DHBP_synthase_RibB"/>
</dbReference>
<feature type="binding site" evidence="19">
    <location>
        <begin position="138"/>
        <end position="142"/>
    </location>
    <ligand>
        <name>D-ribulose 5-phosphate</name>
        <dbReference type="ChEBI" id="CHEBI:58121"/>
    </ligand>
</feature>
<evidence type="ECO:0000256" key="19">
    <source>
        <dbReference type="HAMAP-Rule" id="MF_01283"/>
    </source>
</evidence>
<dbReference type="NCBIfam" id="NF006803">
    <property type="entry name" value="PRK09311.1"/>
    <property type="match status" value="1"/>
</dbReference>
<feature type="binding site" evidence="19">
    <location>
        <position position="141"/>
    </location>
    <ligand>
        <name>Mg(2+)</name>
        <dbReference type="ChEBI" id="CHEBI:18420"/>
        <label>2</label>
    </ligand>
</feature>
<feature type="binding site" evidence="19">
    <location>
        <position position="27"/>
    </location>
    <ligand>
        <name>Mg(2+)</name>
        <dbReference type="ChEBI" id="CHEBI:18420"/>
        <label>2</label>
    </ligand>
</feature>
<evidence type="ECO:0000313" key="21">
    <source>
        <dbReference type="EMBL" id="SER37415.1"/>
    </source>
</evidence>
<feature type="site" description="Essential for DHBP synthase activity" evidence="19">
    <location>
        <position position="124"/>
    </location>
</feature>
<keyword evidence="12 19" id="KW-0460">Magnesium</keyword>
<reference evidence="21 22" key="1">
    <citation type="submission" date="2016-10" db="EMBL/GenBank/DDBJ databases">
        <authorList>
            <person name="de Groot N.N."/>
        </authorList>
    </citation>
    <scope>NUCLEOTIDE SEQUENCE [LARGE SCALE GENOMIC DNA]</scope>
    <source>
        <strain evidence="21 22">CGMCC 1.7727</strain>
    </source>
</reference>
<keyword evidence="10 19" id="KW-0378">Hydrolase</keyword>
<feature type="site" description="Essential for DHBP synthase activity" evidence="19">
    <location>
        <position position="162"/>
    </location>
</feature>